<dbReference type="OrthoDB" id="3231004at2759"/>
<gene>
    <name evidence="2 4" type="ORF">BDZ99DRAFT_569774</name>
</gene>
<reference evidence="4" key="3">
    <citation type="submission" date="2025-04" db="UniProtKB">
        <authorList>
            <consortium name="RefSeq"/>
        </authorList>
    </citation>
    <scope>IDENTIFICATION</scope>
    <source>
        <strain evidence="4">CBS 304.34</strain>
    </source>
</reference>
<evidence type="ECO:0000313" key="2">
    <source>
        <dbReference type="EMBL" id="KAF2811813.1"/>
    </source>
</evidence>
<evidence type="ECO:0000256" key="1">
    <source>
        <dbReference type="SAM" id="MobiDB-lite"/>
    </source>
</evidence>
<reference evidence="2 4" key="1">
    <citation type="journal article" date="2020" name="Stud. Mycol.">
        <title>101 Dothideomycetes genomes: a test case for predicting lifestyles and emergence of pathogens.</title>
        <authorList>
            <person name="Haridas S."/>
            <person name="Albert R."/>
            <person name="Binder M."/>
            <person name="Bloem J."/>
            <person name="Labutti K."/>
            <person name="Salamov A."/>
            <person name="Andreopoulos B."/>
            <person name="Baker S."/>
            <person name="Barry K."/>
            <person name="Bills G."/>
            <person name="Bluhm B."/>
            <person name="Cannon C."/>
            <person name="Castanera R."/>
            <person name="Culley D."/>
            <person name="Daum C."/>
            <person name="Ezra D."/>
            <person name="Gonzalez J."/>
            <person name="Henrissat B."/>
            <person name="Kuo A."/>
            <person name="Liang C."/>
            <person name="Lipzen A."/>
            <person name="Lutzoni F."/>
            <person name="Magnuson J."/>
            <person name="Mondo S."/>
            <person name="Nolan M."/>
            <person name="Ohm R."/>
            <person name="Pangilinan J."/>
            <person name="Park H.-J."/>
            <person name="Ramirez L."/>
            <person name="Alfaro M."/>
            <person name="Sun H."/>
            <person name="Tritt A."/>
            <person name="Yoshinaga Y."/>
            <person name="Zwiers L.-H."/>
            <person name="Turgeon B."/>
            <person name="Goodwin S."/>
            <person name="Spatafora J."/>
            <person name="Crous P."/>
            <person name="Grigoriev I."/>
        </authorList>
    </citation>
    <scope>NUCLEOTIDE SEQUENCE</scope>
    <source>
        <strain evidence="2 4">CBS 304.34</strain>
    </source>
</reference>
<feature type="region of interest" description="Disordered" evidence="1">
    <location>
        <begin position="488"/>
        <end position="519"/>
    </location>
</feature>
<protein>
    <submittedName>
        <fullName evidence="2 4">Uncharacterized protein</fullName>
    </submittedName>
</protein>
<dbReference type="EMBL" id="MU003698">
    <property type="protein sequence ID" value="KAF2811813.1"/>
    <property type="molecule type" value="Genomic_DNA"/>
</dbReference>
<keyword evidence="3" id="KW-1185">Reference proteome</keyword>
<proteinExistence type="predicted"/>
<name>A0A6A6YTV7_9PEZI</name>
<dbReference type="Proteomes" id="UP000504636">
    <property type="component" value="Unplaced"/>
</dbReference>
<sequence>MALLLAPYNDSMRLGRGFNSYTQTMCIDQAVEIAQDDIISVRPDNPSQVVSYSSRFVDKLSEVVDTMNLSYGSSIKKGTIEISGNASTVDEDKIKSSDVNMIVSVKVVNQTTTLVDTCKFKPIQGVLPGSQKFNECFGDCFISGFIEGGDFTAICSTRVLDRSKVGKISASIKGNLNTSNNSDFTLDTLNIDSVDSWNSSDTETTISVSWMGGGQVKEATTLWDTKSLFVAAAAFPFQVAKCPQKTWAILTKYKQSRSFVEWSEKASFTPLEYDNIGSFTAELFDNFMQYKLLLKKVQTIMDNRDQYTVQTEKHNAISTEVPTLIAVRSALRTEMNKIVQAVDVLARDPGILKRQAQDSAVPLHPLVKSILLEAQYGRYGTSIPSDPAEQNVASLQVDVASSQPPTMTSPAQTSVLVDSPGVEPTPIVFTSGEGPEVPAAATGTPAKPETFNFGALVAPEIWVDLFPVPKTNATIMPSKTSDEIVPLTSGFPPPPSSDLKSEPAEPLPEVPKTTAPISEPPELPKLKVLAASWGIADVTQHMSRFIGADQTLTLDTGALSNSIPDPGWKTIRTLSILYKYSGGDASVDSRFGLLITTENKGIQKISPESMTQQSSVKMVGLSPRRPSGIYIIAIVWGGEVIDSPVVLEKIYTRTEQQQTFPVSNDFFGKDTWPGVVKSAQIYYQETEDGPVLSKLRAEAEPRCGVNAMQLF</sequence>
<evidence type="ECO:0000313" key="4">
    <source>
        <dbReference type="RefSeq" id="XP_033578777.1"/>
    </source>
</evidence>
<reference evidence="4" key="2">
    <citation type="submission" date="2020-04" db="EMBL/GenBank/DDBJ databases">
        <authorList>
            <consortium name="NCBI Genome Project"/>
        </authorList>
    </citation>
    <scope>NUCLEOTIDE SEQUENCE</scope>
    <source>
        <strain evidence="4">CBS 304.34</strain>
    </source>
</reference>
<dbReference type="AlphaFoldDB" id="A0A6A6YTV7"/>
<accession>A0A6A6YTV7</accession>
<organism evidence="2">
    <name type="scientific">Mytilinidion resinicola</name>
    <dbReference type="NCBI Taxonomy" id="574789"/>
    <lineage>
        <taxon>Eukaryota</taxon>
        <taxon>Fungi</taxon>
        <taxon>Dikarya</taxon>
        <taxon>Ascomycota</taxon>
        <taxon>Pezizomycotina</taxon>
        <taxon>Dothideomycetes</taxon>
        <taxon>Pleosporomycetidae</taxon>
        <taxon>Mytilinidiales</taxon>
        <taxon>Mytilinidiaceae</taxon>
        <taxon>Mytilinidion</taxon>
    </lineage>
</organism>
<evidence type="ECO:0000313" key="3">
    <source>
        <dbReference type="Proteomes" id="UP000504636"/>
    </source>
</evidence>
<dbReference type="GeneID" id="54468813"/>
<dbReference type="RefSeq" id="XP_033578777.1">
    <property type="nucleotide sequence ID" value="XM_033727920.1"/>
</dbReference>